<protein>
    <submittedName>
        <fullName evidence="8">Protein DDI1 homolog 2-like</fullName>
    </submittedName>
</protein>
<evidence type="ECO:0000256" key="3">
    <source>
        <dbReference type="ARBA" id="ARBA00022750"/>
    </source>
</evidence>
<dbReference type="OrthoDB" id="1047367at2759"/>
<dbReference type="AlphaFoldDB" id="A0A6P8IXM7"/>
<sequence>MKITVTCEDDSLFTLEISGDLELENFLALVEFELGIPASDVIVWYEGNHLNELKKTLSDYAVKEGDVLLLRRKGTFSSRNAGRGKSDMVIDWGHIPVPPTGNAGPSNQVNMQRQSASSAEENPEAIRQMFLTDPHQMSLLKERNPELANALTHPQMFAEVLKKQRQELHERNMQRIRTMNADMFDAEAQKKIAEEIRMSNVNQNMEVAMEYSPESFAKVIMLYINCTLNGYPVKAFVDSGAQMTFMSSACAERCHITRLIDHRWSGIAQGVGQQKIIGRVHLAQIQIENNFLPSSFSILEDQVIDLVLGLDMLKRHQCCIDLKDNVLVIGTTGTRTPFLPESELPSNARLSNEAESEAKTQEMEDKNLAQALARSVDESS</sequence>
<dbReference type="PANTHER" id="PTHR15397">
    <property type="entry name" value="SODIUM-GLUCOSE COTRANSPORTER REGULATORY PROTEIN -RELATED"/>
    <property type="match status" value="1"/>
</dbReference>
<evidence type="ECO:0000256" key="1">
    <source>
        <dbReference type="ARBA" id="ARBA00009136"/>
    </source>
</evidence>
<dbReference type="KEGG" id="aten:116305976"/>
<evidence type="ECO:0000259" key="6">
    <source>
        <dbReference type="PROSITE" id="PS50053"/>
    </source>
</evidence>
<evidence type="ECO:0000256" key="4">
    <source>
        <dbReference type="ARBA" id="ARBA00022801"/>
    </source>
</evidence>
<reference evidence="8" key="1">
    <citation type="submission" date="2025-08" db="UniProtKB">
        <authorList>
            <consortium name="RefSeq"/>
        </authorList>
    </citation>
    <scope>IDENTIFICATION</scope>
    <source>
        <tissue evidence="8">Tentacle</tissue>
    </source>
</reference>
<dbReference type="GeneID" id="116305976"/>
<comment type="similarity">
    <text evidence="1">Belongs to the DDI1 family.</text>
</comment>
<dbReference type="Proteomes" id="UP000515163">
    <property type="component" value="Unplaced"/>
</dbReference>
<feature type="compositionally biased region" description="Polar residues" evidence="5">
    <location>
        <begin position="103"/>
        <end position="120"/>
    </location>
</feature>
<dbReference type="RefSeq" id="XP_031571852.1">
    <property type="nucleotide sequence ID" value="XM_031715992.1"/>
</dbReference>
<evidence type="ECO:0000256" key="5">
    <source>
        <dbReference type="SAM" id="MobiDB-lite"/>
    </source>
</evidence>
<proteinExistence type="inferred from homology"/>
<dbReference type="CDD" id="cd01796">
    <property type="entry name" value="Ubl_Ddi1_like"/>
    <property type="match status" value="1"/>
</dbReference>
<feature type="domain" description="Ubiquitin-like" evidence="6">
    <location>
        <begin position="1"/>
        <end position="70"/>
    </location>
</feature>
<feature type="compositionally biased region" description="Basic and acidic residues" evidence="5">
    <location>
        <begin position="356"/>
        <end position="367"/>
    </location>
</feature>
<dbReference type="CDD" id="cd05479">
    <property type="entry name" value="RP_DDI"/>
    <property type="match status" value="1"/>
</dbReference>
<dbReference type="Pfam" id="PF24669">
    <property type="entry name" value="Ddi2_HDD"/>
    <property type="match status" value="1"/>
</dbReference>
<name>A0A6P8IXM7_ACTTE</name>
<dbReference type="GO" id="GO:0004190">
    <property type="term" value="F:aspartic-type endopeptidase activity"/>
    <property type="evidence" value="ECO:0007669"/>
    <property type="project" value="UniProtKB-KW"/>
</dbReference>
<feature type="region of interest" description="Disordered" evidence="5">
    <location>
        <begin position="338"/>
        <end position="380"/>
    </location>
</feature>
<dbReference type="FunCoup" id="A0A6P8IXM7">
    <property type="interactions" value="1839"/>
</dbReference>
<keyword evidence="4" id="KW-0378">Hydrolase</keyword>
<dbReference type="InParanoid" id="A0A6P8IXM7"/>
<keyword evidence="2" id="KW-0645">Protease</keyword>
<feature type="region of interest" description="Disordered" evidence="5">
    <location>
        <begin position="99"/>
        <end position="122"/>
    </location>
</feature>
<accession>A0A6P8IXM7</accession>
<dbReference type="InterPro" id="IPR029071">
    <property type="entry name" value="Ubiquitin-like_domsf"/>
</dbReference>
<dbReference type="PANTHER" id="PTHR15397:SF3">
    <property type="entry name" value="DNA DAMAGE INDUCIBLE 1 HOMOLOG 2"/>
    <property type="match status" value="1"/>
</dbReference>
<keyword evidence="7" id="KW-1185">Reference proteome</keyword>
<dbReference type="InterPro" id="IPR000626">
    <property type="entry name" value="Ubiquitin-like_dom"/>
</dbReference>
<dbReference type="SUPFAM" id="SSF54236">
    <property type="entry name" value="Ubiquitin-like"/>
    <property type="match status" value="1"/>
</dbReference>
<evidence type="ECO:0000313" key="7">
    <source>
        <dbReference type="Proteomes" id="UP000515163"/>
    </source>
</evidence>
<dbReference type="InterPro" id="IPR021109">
    <property type="entry name" value="Peptidase_aspartic_dom_sf"/>
</dbReference>
<dbReference type="GO" id="GO:0006508">
    <property type="term" value="P:proteolysis"/>
    <property type="evidence" value="ECO:0007669"/>
    <property type="project" value="UniProtKB-KW"/>
</dbReference>
<keyword evidence="3" id="KW-0064">Aspartyl protease</keyword>
<dbReference type="SUPFAM" id="SSF50630">
    <property type="entry name" value="Acid proteases"/>
    <property type="match status" value="1"/>
</dbReference>
<dbReference type="InterPro" id="IPR033882">
    <property type="entry name" value="DDI1_N"/>
</dbReference>
<dbReference type="FunFam" id="2.40.70.10:FF:000005">
    <property type="entry name" value="DNA damage inducible 1 homolog 2"/>
    <property type="match status" value="1"/>
</dbReference>
<organism evidence="7 8">
    <name type="scientific">Actinia tenebrosa</name>
    <name type="common">Australian red waratah sea anemone</name>
    <dbReference type="NCBI Taxonomy" id="6105"/>
    <lineage>
        <taxon>Eukaryota</taxon>
        <taxon>Metazoa</taxon>
        <taxon>Cnidaria</taxon>
        <taxon>Anthozoa</taxon>
        <taxon>Hexacorallia</taxon>
        <taxon>Actiniaria</taxon>
        <taxon>Actiniidae</taxon>
        <taxon>Actinia</taxon>
    </lineage>
</organism>
<dbReference type="Gene3D" id="3.10.20.90">
    <property type="entry name" value="Phosphatidylinositol 3-kinase Catalytic Subunit, Chain A, domain 1"/>
    <property type="match status" value="1"/>
</dbReference>
<gene>
    <name evidence="8" type="primary">LOC116305976</name>
</gene>
<dbReference type="PROSITE" id="PS50053">
    <property type="entry name" value="UBIQUITIN_2"/>
    <property type="match status" value="1"/>
</dbReference>
<evidence type="ECO:0000256" key="2">
    <source>
        <dbReference type="ARBA" id="ARBA00022670"/>
    </source>
</evidence>
<dbReference type="InterPro" id="IPR057273">
    <property type="entry name" value="Ddi1/2_HDD"/>
</dbReference>
<dbReference type="Pfam" id="PF09668">
    <property type="entry name" value="Asp_protease"/>
    <property type="match status" value="1"/>
</dbReference>
<dbReference type="InterPro" id="IPR019103">
    <property type="entry name" value="Peptidase_aspartic_DDI1-type"/>
</dbReference>
<dbReference type="Gene3D" id="2.40.70.10">
    <property type="entry name" value="Acid Proteases"/>
    <property type="match status" value="1"/>
</dbReference>
<evidence type="ECO:0000313" key="8">
    <source>
        <dbReference type="RefSeq" id="XP_031571852.1"/>
    </source>
</evidence>
<dbReference type="Pfam" id="PF00240">
    <property type="entry name" value="ubiquitin"/>
    <property type="match status" value="1"/>
</dbReference>